<evidence type="ECO:0000256" key="1">
    <source>
        <dbReference type="SAM" id="SignalP"/>
    </source>
</evidence>
<reference evidence="2 3" key="1">
    <citation type="submission" date="2024-02" db="EMBL/GenBank/DDBJ databases">
        <title>Roseibium algae sp. nov., isolated from marine alga (Grateloupia sp.), showing potential in myo-inositol conversion.</title>
        <authorList>
            <person name="Wang Y."/>
        </authorList>
    </citation>
    <scope>NUCLEOTIDE SEQUENCE [LARGE SCALE GENOMIC DNA]</scope>
    <source>
        <strain evidence="2 3">H3510</strain>
    </source>
</reference>
<sequence>MFKFPLHSANRSSASKWPTAALLLAALMVAAPLTTAPAHAQNQQEPATITISGQGKISLAPDMGVVTTRVVTPAKTAPEALSMNTEAMNKVIADIKAAGIEARDIQTNGFSIFPRYADRRNEPDQPLKIIGYQVSNGVTVNIRDLSKLGSVLDTVVRSGANEINGINFQVSNADKMLDTARKAAVANAKAKAELYAEAAGVKLGRILSISEAGTAAPRPYAMRAEKMMMNSAPVPIQAGEETLSSNITIVWELVQ</sequence>
<accession>A0ABU8TEK8</accession>
<gene>
    <name evidence="2" type="ORF">V6575_00730</name>
</gene>
<organism evidence="2 3">
    <name type="scientific">Roseibium algae</name>
    <dbReference type="NCBI Taxonomy" id="3123038"/>
    <lineage>
        <taxon>Bacteria</taxon>
        <taxon>Pseudomonadati</taxon>
        <taxon>Pseudomonadota</taxon>
        <taxon>Alphaproteobacteria</taxon>
        <taxon>Hyphomicrobiales</taxon>
        <taxon>Stappiaceae</taxon>
        <taxon>Roseibium</taxon>
    </lineage>
</organism>
<dbReference type="Gene3D" id="3.30.70.2970">
    <property type="entry name" value="Protein of unknown function (DUF541), domain 2"/>
    <property type="match status" value="1"/>
</dbReference>
<dbReference type="PANTHER" id="PTHR34387:SF1">
    <property type="entry name" value="PERIPLASMIC IMMUNOGENIC PROTEIN"/>
    <property type="match status" value="1"/>
</dbReference>
<dbReference type="Proteomes" id="UP001385499">
    <property type="component" value="Unassembled WGS sequence"/>
</dbReference>
<dbReference type="EMBL" id="JBAKIA010000001">
    <property type="protein sequence ID" value="MEJ8472597.1"/>
    <property type="molecule type" value="Genomic_DNA"/>
</dbReference>
<keyword evidence="3" id="KW-1185">Reference proteome</keyword>
<feature type="chain" id="PRO_5046120234" evidence="1">
    <location>
        <begin position="41"/>
        <end position="255"/>
    </location>
</feature>
<dbReference type="Pfam" id="PF04402">
    <property type="entry name" value="SIMPL"/>
    <property type="match status" value="1"/>
</dbReference>
<comment type="caution">
    <text evidence="2">The sequence shown here is derived from an EMBL/GenBank/DDBJ whole genome shotgun (WGS) entry which is preliminary data.</text>
</comment>
<name>A0ABU8TEK8_9HYPH</name>
<proteinExistence type="predicted"/>
<evidence type="ECO:0000313" key="3">
    <source>
        <dbReference type="Proteomes" id="UP001385499"/>
    </source>
</evidence>
<evidence type="ECO:0000313" key="2">
    <source>
        <dbReference type="EMBL" id="MEJ8472597.1"/>
    </source>
</evidence>
<dbReference type="RefSeq" id="WP_340272067.1">
    <property type="nucleotide sequence ID" value="NZ_JBAKIA010000001.1"/>
</dbReference>
<protein>
    <submittedName>
        <fullName evidence="2">SIMPL domain-containing protein</fullName>
    </submittedName>
</protein>
<dbReference type="PANTHER" id="PTHR34387">
    <property type="entry name" value="SLR1258 PROTEIN"/>
    <property type="match status" value="1"/>
</dbReference>
<keyword evidence="1" id="KW-0732">Signal</keyword>
<dbReference type="InterPro" id="IPR052022">
    <property type="entry name" value="26kDa_periplasmic_antigen"/>
</dbReference>
<dbReference type="Gene3D" id="3.30.110.170">
    <property type="entry name" value="Protein of unknown function (DUF541), domain 1"/>
    <property type="match status" value="1"/>
</dbReference>
<feature type="signal peptide" evidence="1">
    <location>
        <begin position="1"/>
        <end position="40"/>
    </location>
</feature>
<dbReference type="InterPro" id="IPR007497">
    <property type="entry name" value="SIMPL/DUF541"/>
</dbReference>